<dbReference type="InterPro" id="IPR026881">
    <property type="entry name" value="WYL_dom"/>
</dbReference>
<proteinExistence type="predicted"/>
<name>A0A6B8W7W8_9CORY</name>
<dbReference type="Proteomes" id="UP000424462">
    <property type="component" value="Chromosome"/>
</dbReference>
<dbReference type="KEGG" id="cok:COCCU_07305"/>
<dbReference type="InterPro" id="IPR028349">
    <property type="entry name" value="PafC-like"/>
</dbReference>
<keyword evidence="5" id="KW-1185">Reference proteome</keyword>
<dbReference type="InterPro" id="IPR057727">
    <property type="entry name" value="WCX_dom"/>
</dbReference>
<dbReference type="PROSITE" id="PS52050">
    <property type="entry name" value="WYL"/>
    <property type="match status" value="1"/>
</dbReference>
<sequence length="329" mass="36949">MKKSERLADLVRMLSLLPYFQAHPQRSIMEAARDLGRKPGEIKDDLNRLWCCGLPGLGPGDLVDLDADYQQVTVLDHQGMDRPLRLTQTEAGALLLTLESLENAPGLFNREAVVSAAAKIRQIMGEETAAVFDSIGQEREDESQALSQVREAMRSGKQISFDYYSASRDVTARRTVSPARLFTHEEEIYLSAWDPTAEGEGAHRHFRADRMHNARIEAEKSEPRIKQLEFDVEDPFNYRAVELKAELLIRPDATWLADYYPIELGESTESGMVRATMTVPSVEWFLRLALGQSDRMTVSGPEQLRAALLQRAQSGVAAYDQPTDHYPGV</sequence>
<evidence type="ECO:0000259" key="3">
    <source>
        <dbReference type="Pfam" id="PF25583"/>
    </source>
</evidence>
<dbReference type="InterPro" id="IPR043839">
    <property type="entry name" value="PafC_HTH"/>
</dbReference>
<dbReference type="EMBL" id="CP046455">
    <property type="protein sequence ID" value="QGU07395.1"/>
    <property type="molecule type" value="Genomic_DNA"/>
</dbReference>
<dbReference type="Pfam" id="PF25583">
    <property type="entry name" value="WCX"/>
    <property type="match status" value="1"/>
</dbReference>
<dbReference type="PIRSF" id="PIRSF016838">
    <property type="entry name" value="PafC"/>
    <property type="match status" value="1"/>
</dbReference>
<feature type="domain" description="WCX" evidence="3">
    <location>
        <begin position="244"/>
        <end position="313"/>
    </location>
</feature>
<reference evidence="4 5" key="1">
    <citation type="submission" date="2019-11" db="EMBL/GenBank/DDBJ databases">
        <title>Complete genome sequence of Corynebacterium kalinowskii 1959, a novel Corynebacterium species isolated from soil of a small paddock in Vilsendorf, Germany.</title>
        <authorList>
            <person name="Schaffert L."/>
            <person name="Ruwe M."/>
            <person name="Milse J."/>
            <person name="Hanuschka K."/>
            <person name="Ortseifen V."/>
            <person name="Droste J."/>
            <person name="Brandt D."/>
            <person name="Schlueter L."/>
            <person name="Kutter Y."/>
            <person name="Vinke S."/>
            <person name="Viehoefer P."/>
            <person name="Jacob L."/>
            <person name="Luebke N.-C."/>
            <person name="Schulte-Berndt E."/>
            <person name="Hain C."/>
            <person name="Linder M."/>
            <person name="Schmidt P."/>
            <person name="Wollenschlaeger L."/>
            <person name="Luttermann T."/>
            <person name="Thieme E."/>
            <person name="Hassa J."/>
            <person name="Haak M."/>
            <person name="Wittchen M."/>
            <person name="Mentz A."/>
            <person name="Persicke M."/>
            <person name="Busche T."/>
            <person name="Ruckert C."/>
        </authorList>
    </citation>
    <scope>NUCLEOTIDE SEQUENCE [LARGE SCALE GENOMIC DNA]</scope>
    <source>
        <strain evidence="4 5">2039</strain>
    </source>
</reference>
<dbReference type="RefSeq" id="WP_156230894.1">
    <property type="nucleotide sequence ID" value="NZ_CP046455.1"/>
</dbReference>
<evidence type="ECO:0000313" key="5">
    <source>
        <dbReference type="Proteomes" id="UP000424462"/>
    </source>
</evidence>
<evidence type="ECO:0000259" key="2">
    <source>
        <dbReference type="Pfam" id="PF19187"/>
    </source>
</evidence>
<gene>
    <name evidence="4" type="ORF">COCCU_07305</name>
</gene>
<dbReference type="PANTHER" id="PTHR34580">
    <property type="match status" value="1"/>
</dbReference>
<organism evidence="4 5">
    <name type="scientific">Corynebacterium occultum</name>
    <dbReference type="NCBI Taxonomy" id="2675219"/>
    <lineage>
        <taxon>Bacteria</taxon>
        <taxon>Bacillati</taxon>
        <taxon>Actinomycetota</taxon>
        <taxon>Actinomycetes</taxon>
        <taxon>Mycobacteriales</taxon>
        <taxon>Corynebacteriaceae</taxon>
        <taxon>Corynebacterium</taxon>
    </lineage>
</organism>
<dbReference type="AlphaFoldDB" id="A0A6B8W7W8"/>
<feature type="domain" description="PafC HTH" evidence="2">
    <location>
        <begin position="9"/>
        <end position="122"/>
    </location>
</feature>
<evidence type="ECO:0008006" key="6">
    <source>
        <dbReference type="Google" id="ProtNLM"/>
    </source>
</evidence>
<dbReference type="InterPro" id="IPR051534">
    <property type="entry name" value="CBASS_pafABC_assoc_protein"/>
</dbReference>
<evidence type="ECO:0000313" key="4">
    <source>
        <dbReference type="EMBL" id="QGU07395.1"/>
    </source>
</evidence>
<evidence type="ECO:0000259" key="1">
    <source>
        <dbReference type="Pfam" id="PF13280"/>
    </source>
</evidence>
<protein>
    <recommendedName>
        <fullName evidence="6">WYL domain-containing protein</fullName>
    </recommendedName>
</protein>
<dbReference type="Pfam" id="PF19187">
    <property type="entry name" value="HTH_PafC"/>
    <property type="match status" value="1"/>
</dbReference>
<feature type="domain" description="WYL" evidence="1">
    <location>
        <begin position="145"/>
        <end position="215"/>
    </location>
</feature>
<accession>A0A6B8W7W8</accession>
<dbReference type="Pfam" id="PF13280">
    <property type="entry name" value="WYL"/>
    <property type="match status" value="1"/>
</dbReference>
<dbReference type="PANTHER" id="PTHR34580:SF1">
    <property type="entry name" value="PROTEIN PAFC"/>
    <property type="match status" value="1"/>
</dbReference>